<protein>
    <submittedName>
        <fullName evidence="1">1220_t:CDS:1</fullName>
    </submittedName>
</protein>
<feature type="non-terminal residue" evidence="1">
    <location>
        <position position="1"/>
    </location>
</feature>
<sequence length="115" mass="13275">SIQFAPLAGRILFKNLKYYSTNQSFSVLKGYITCQYWLWSVREEFKIHENTNDSINDNELPCRIKCHVDGVEWFAYNKTSAYDILDSVLSQVHNINSSEFPDSSSIINNEVDDIA</sequence>
<reference evidence="1" key="1">
    <citation type="submission" date="2021-06" db="EMBL/GenBank/DDBJ databases">
        <authorList>
            <person name="Kallberg Y."/>
            <person name="Tangrot J."/>
            <person name="Rosling A."/>
        </authorList>
    </citation>
    <scope>NUCLEOTIDE SEQUENCE</scope>
    <source>
        <strain evidence="1">MA461A</strain>
    </source>
</reference>
<dbReference type="Proteomes" id="UP000789920">
    <property type="component" value="Unassembled WGS sequence"/>
</dbReference>
<proteinExistence type="predicted"/>
<accession>A0ACA9RXX8</accession>
<organism evidence="1 2">
    <name type="scientific">Racocetra persica</name>
    <dbReference type="NCBI Taxonomy" id="160502"/>
    <lineage>
        <taxon>Eukaryota</taxon>
        <taxon>Fungi</taxon>
        <taxon>Fungi incertae sedis</taxon>
        <taxon>Mucoromycota</taxon>
        <taxon>Glomeromycotina</taxon>
        <taxon>Glomeromycetes</taxon>
        <taxon>Diversisporales</taxon>
        <taxon>Gigasporaceae</taxon>
        <taxon>Racocetra</taxon>
    </lineage>
</organism>
<evidence type="ECO:0000313" key="1">
    <source>
        <dbReference type="EMBL" id="CAG8815105.1"/>
    </source>
</evidence>
<dbReference type="EMBL" id="CAJVQC010076905">
    <property type="protein sequence ID" value="CAG8815105.1"/>
    <property type="molecule type" value="Genomic_DNA"/>
</dbReference>
<evidence type="ECO:0000313" key="2">
    <source>
        <dbReference type="Proteomes" id="UP000789920"/>
    </source>
</evidence>
<comment type="caution">
    <text evidence="1">The sequence shown here is derived from an EMBL/GenBank/DDBJ whole genome shotgun (WGS) entry which is preliminary data.</text>
</comment>
<feature type="non-terminal residue" evidence="1">
    <location>
        <position position="115"/>
    </location>
</feature>
<gene>
    <name evidence="1" type="ORF">RPERSI_LOCUS24138</name>
</gene>
<keyword evidence="2" id="KW-1185">Reference proteome</keyword>
<name>A0ACA9RXX8_9GLOM</name>